<evidence type="ECO:0000256" key="5">
    <source>
        <dbReference type="ARBA" id="ARBA00022553"/>
    </source>
</evidence>
<evidence type="ECO:0000256" key="8">
    <source>
        <dbReference type="ARBA" id="ARBA00023012"/>
    </source>
</evidence>
<dbReference type="SUPFAM" id="SSF55874">
    <property type="entry name" value="ATPase domain of HSP90 chaperone/DNA topoisomerase II/histidine kinase"/>
    <property type="match status" value="1"/>
</dbReference>
<comment type="caution">
    <text evidence="11">The sequence shown here is derived from an EMBL/GenBank/DDBJ whole genome shotgun (WGS) entry which is preliminary data.</text>
</comment>
<comment type="subcellular location">
    <subcellularLocation>
        <location evidence="2">Cell membrane</location>
        <topology evidence="2">Multi-pass membrane protein</topology>
    </subcellularLocation>
</comment>
<evidence type="ECO:0000256" key="6">
    <source>
        <dbReference type="ARBA" id="ARBA00022679"/>
    </source>
</evidence>
<dbReference type="InterPro" id="IPR003661">
    <property type="entry name" value="HisK_dim/P_dom"/>
</dbReference>
<dbReference type="PANTHER" id="PTHR44936:SF9">
    <property type="entry name" value="SENSOR PROTEIN CREC"/>
    <property type="match status" value="1"/>
</dbReference>
<dbReference type="Pfam" id="PF00512">
    <property type="entry name" value="HisKA"/>
    <property type="match status" value="1"/>
</dbReference>
<dbReference type="SMART" id="SM00388">
    <property type="entry name" value="HisKA"/>
    <property type="match status" value="1"/>
</dbReference>
<dbReference type="PANTHER" id="PTHR44936">
    <property type="entry name" value="SENSOR PROTEIN CREC"/>
    <property type="match status" value="1"/>
</dbReference>
<gene>
    <name evidence="11" type="ORF">Rhe02_43690</name>
</gene>
<accession>A0A8J3QAI7</accession>
<evidence type="ECO:0000256" key="1">
    <source>
        <dbReference type="ARBA" id="ARBA00000085"/>
    </source>
</evidence>
<dbReference type="SMART" id="SM00387">
    <property type="entry name" value="HATPase_c"/>
    <property type="match status" value="1"/>
</dbReference>
<feature type="domain" description="Histidine kinase" evidence="10">
    <location>
        <begin position="107"/>
        <end position="299"/>
    </location>
</feature>
<keyword evidence="4" id="KW-1003">Cell membrane</keyword>
<evidence type="ECO:0000313" key="12">
    <source>
        <dbReference type="Proteomes" id="UP000612899"/>
    </source>
</evidence>
<evidence type="ECO:0000256" key="9">
    <source>
        <dbReference type="SAM" id="Phobius"/>
    </source>
</evidence>
<dbReference type="InterPro" id="IPR050980">
    <property type="entry name" value="2C_sensor_his_kinase"/>
</dbReference>
<evidence type="ECO:0000256" key="2">
    <source>
        <dbReference type="ARBA" id="ARBA00004651"/>
    </source>
</evidence>
<reference evidence="11" key="1">
    <citation type="submission" date="2021-01" db="EMBL/GenBank/DDBJ databases">
        <title>Whole genome shotgun sequence of Rhizocola hellebori NBRC 109834.</title>
        <authorList>
            <person name="Komaki H."/>
            <person name="Tamura T."/>
        </authorList>
    </citation>
    <scope>NUCLEOTIDE SEQUENCE</scope>
    <source>
        <strain evidence="11">NBRC 109834</strain>
    </source>
</reference>
<dbReference type="Pfam" id="PF02518">
    <property type="entry name" value="HATPase_c"/>
    <property type="match status" value="1"/>
</dbReference>
<organism evidence="11 12">
    <name type="scientific">Rhizocola hellebori</name>
    <dbReference type="NCBI Taxonomy" id="1392758"/>
    <lineage>
        <taxon>Bacteria</taxon>
        <taxon>Bacillati</taxon>
        <taxon>Actinomycetota</taxon>
        <taxon>Actinomycetes</taxon>
        <taxon>Micromonosporales</taxon>
        <taxon>Micromonosporaceae</taxon>
        <taxon>Rhizocola</taxon>
    </lineage>
</organism>
<keyword evidence="5" id="KW-0597">Phosphoprotein</keyword>
<dbReference type="GO" id="GO:0005886">
    <property type="term" value="C:plasma membrane"/>
    <property type="evidence" value="ECO:0007669"/>
    <property type="project" value="UniProtKB-SubCell"/>
</dbReference>
<protein>
    <recommendedName>
        <fullName evidence="3">histidine kinase</fullName>
        <ecNumber evidence="3">2.7.13.3</ecNumber>
    </recommendedName>
</protein>
<dbReference type="InterPro" id="IPR036097">
    <property type="entry name" value="HisK_dim/P_sf"/>
</dbReference>
<dbReference type="EMBL" id="BONY01000026">
    <property type="protein sequence ID" value="GIH06302.1"/>
    <property type="molecule type" value="Genomic_DNA"/>
</dbReference>
<dbReference type="Proteomes" id="UP000612899">
    <property type="component" value="Unassembled WGS sequence"/>
</dbReference>
<evidence type="ECO:0000256" key="7">
    <source>
        <dbReference type="ARBA" id="ARBA00022777"/>
    </source>
</evidence>
<dbReference type="Gene3D" id="1.10.287.130">
    <property type="match status" value="1"/>
</dbReference>
<keyword evidence="8" id="KW-0902">Two-component regulatory system</keyword>
<comment type="catalytic activity">
    <reaction evidence="1">
        <text>ATP + protein L-histidine = ADP + protein N-phospho-L-histidine.</text>
        <dbReference type="EC" id="2.7.13.3"/>
    </reaction>
</comment>
<name>A0A8J3QAI7_9ACTN</name>
<evidence type="ECO:0000256" key="3">
    <source>
        <dbReference type="ARBA" id="ARBA00012438"/>
    </source>
</evidence>
<dbReference type="InterPro" id="IPR036890">
    <property type="entry name" value="HATPase_C_sf"/>
</dbReference>
<keyword evidence="9" id="KW-0472">Membrane</keyword>
<keyword evidence="7" id="KW-0418">Kinase</keyword>
<dbReference type="InterPro" id="IPR003594">
    <property type="entry name" value="HATPase_dom"/>
</dbReference>
<dbReference type="PROSITE" id="PS50109">
    <property type="entry name" value="HIS_KIN"/>
    <property type="match status" value="1"/>
</dbReference>
<dbReference type="AlphaFoldDB" id="A0A8J3QAI7"/>
<dbReference type="SUPFAM" id="SSF47384">
    <property type="entry name" value="Homodimeric domain of signal transducing histidine kinase"/>
    <property type="match status" value="1"/>
</dbReference>
<keyword evidence="6" id="KW-0808">Transferase</keyword>
<proteinExistence type="predicted"/>
<evidence type="ECO:0000313" key="11">
    <source>
        <dbReference type="EMBL" id="GIH06302.1"/>
    </source>
</evidence>
<dbReference type="EC" id="2.7.13.3" evidence="3"/>
<keyword evidence="9" id="KW-1133">Transmembrane helix</keyword>
<dbReference type="CDD" id="cd00082">
    <property type="entry name" value="HisKA"/>
    <property type="match status" value="1"/>
</dbReference>
<dbReference type="Gene3D" id="3.30.565.10">
    <property type="entry name" value="Histidine kinase-like ATPase, C-terminal domain"/>
    <property type="match status" value="1"/>
</dbReference>
<feature type="transmembrane region" description="Helical" evidence="9">
    <location>
        <begin position="68"/>
        <end position="87"/>
    </location>
</feature>
<keyword evidence="12" id="KW-1185">Reference proteome</keyword>
<dbReference type="InterPro" id="IPR005467">
    <property type="entry name" value="His_kinase_dom"/>
</dbReference>
<dbReference type="GO" id="GO:0000155">
    <property type="term" value="F:phosphorelay sensor kinase activity"/>
    <property type="evidence" value="ECO:0007669"/>
    <property type="project" value="InterPro"/>
</dbReference>
<evidence type="ECO:0000256" key="4">
    <source>
        <dbReference type="ARBA" id="ARBA00022475"/>
    </source>
</evidence>
<dbReference type="RefSeq" id="WP_203910121.1">
    <property type="nucleotide sequence ID" value="NZ_BONY01000026.1"/>
</dbReference>
<evidence type="ECO:0000259" key="10">
    <source>
        <dbReference type="PROSITE" id="PS50109"/>
    </source>
</evidence>
<keyword evidence="9" id="KW-0812">Transmembrane</keyword>
<sequence>MRGTLIRATLAVTSMIAIAFGVPTALAIKQIAHDRALVDARARAVAQGRDPATATLDSAALQPGVARAWWTMGAIAAVLIAGSVAAADRLGVRAIRAMDAEREVAADLSHRLRTPLTALRLDADALPAGPVAARMRQAVEALDAEIDAIILSARSSSAARAVEKTDLVDVLADRLAFWAVLAEDHGRDFRVLGADHPVYLPVPRADVIAAVDALLGNVFAHTPQSTPFRVTVSAGGLVVEDGGPGIANAATAMQRGTSSDGSTGIGLDIVARIARLSGGRVDIGRSDLGGARITLTLPH</sequence>